<feature type="domain" description="Rab-GAP TBC" evidence="1">
    <location>
        <begin position="601"/>
        <end position="787"/>
    </location>
</feature>
<dbReference type="AlphaFoldDB" id="A0A1R2D402"/>
<dbReference type="PANTHER" id="PTHR47219">
    <property type="entry name" value="RAB GTPASE-ACTIVATING PROTEIN 1-LIKE"/>
    <property type="match status" value="1"/>
</dbReference>
<sequence length="863" mass="100498">MNEFSVTSVYVSHSLKTLRTLSEFFGFYKGLHDDLSMKLKYFHPSLQTTEQNTSLKKSIEKVIEISKAKSLLHAEISNNLAIQIIEPLEEFIKSFVEGCSHITESVKKSAYTLKNSRNTLEELKKKYFIACLKAEKAARMTQIEEDDDRIVLASKNHEVMRNMMVKASEEYLGGMATEKELWGEYEYTKKYGIDDLKDLEESRMQFIKRSIEKFSSLGHKEQYFISESLESLKSLCSHINPSKENSLIKENFFSNEDITKQNWVTYEEWKKILKSEGINPMSLEENFISSEVNYKPMNSDIAQMKTLIFSMIPDVRKHSSESSSTDKSSMMETPGLGPVDHDSVIDFSKKLLNPSSWDVFLTILESRRHLGYVEPGNLMSLGGLLSAIISLMMDEKNFRIEVFYKIVVFSHNFYTLDGKRTYLSKFLSSHPIFSVQKYWNKVAYYAIISKLNTEKILFKKLQQRLRKQGKKQQKPNKNSSKSTTGNILSQYNYYMMNLKTPIEVAEIVIKECAIKQKIGADRLFPLISELHSIQSTPPTFQNFNILTRYNSKIRSKWGIHMHLGLALDFLTIQEIPTLLCVCKAWHNLFVGNYYKQAILKHRKSNFRIRAWTSVLYKPGKIKYGVICEELKNKPGAIKELEDVIHMDVLRSYANNPSINMPQIETILKAYAFYRPKVGYCQGMHYLAGTLSQIIKHEERTFWCLDELIRVHHMQELYGNDMSKLRVFFYVLDRLISLFLPEVRITLNYENIVSSTYSSTWFITLFAGQLSSKPEVLLRIWDYFIYTGWKFIFRVSLAALKKIYPLICLKRFEEIMMVITSPHMANKELYDDKLIDEALNIKVTNRMINQLKKEYEKLKNLING</sequence>
<dbReference type="EMBL" id="MPUH01000005">
    <property type="protein sequence ID" value="OMJ95995.1"/>
    <property type="molecule type" value="Genomic_DNA"/>
</dbReference>
<dbReference type="PROSITE" id="PS50086">
    <property type="entry name" value="TBC_RABGAP"/>
    <property type="match status" value="1"/>
</dbReference>
<gene>
    <name evidence="2" type="ORF">SteCoe_560</name>
</gene>
<dbReference type="OrthoDB" id="294251at2759"/>
<dbReference type="SMART" id="SM00164">
    <property type="entry name" value="TBC"/>
    <property type="match status" value="1"/>
</dbReference>
<reference evidence="2 3" key="1">
    <citation type="submission" date="2016-11" db="EMBL/GenBank/DDBJ databases">
        <title>The macronuclear genome of Stentor coeruleus: a giant cell with tiny introns.</title>
        <authorList>
            <person name="Slabodnick M."/>
            <person name="Ruby J.G."/>
            <person name="Reiff S.B."/>
            <person name="Swart E.C."/>
            <person name="Gosai S."/>
            <person name="Prabakaran S."/>
            <person name="Witkowska E."/>
            <person name="Larue G.E."/>
            <person name="Fisher S."/>
            <person name="Freeman R.M."/>
            <person name="Gunawardena J."/>
            <person name="Chu W."/>
            <person name="Stover N.A."/>
            <person name="Gregory B.D."/>
            <person name="Nowacki M."/>
            <person name="Derisi J."/>
            <person name="Roy S.W."/>
            <person name="Marshall W.F."/>
            <person name="Sood P."/>
        </authorList>
    </citation>
    <scope>NUCLEOTIDE SEQUENCE [LARGE SCALE GENOMIC DNA]</scope>
    <source>
        <strain evidence="2">WM001</strain>
    </source>
</reference>
<dbReference type="Gene3D" id="1.20.1270.60">
    <property type="entry name" value="Arfaptin homology (AH) domain/BAR domain"/>
    <property type="match status" value="1"/>
</dbReference>
<organism evidence="2 3">
    <name type="scientific">Stentor coeruleus</name>
    <dbReference type="NCBI Taxonomy" id="5963"/>
    <lineage>
        <taxon>Eukaryota</taxon>
        <taxon>Sar</taxon>
        <taxon>Alveolata</taxon>
        <taxon>Ciliophora</taxon>
        <taxon>Postciliodesmatophora</taxon>
        <taxon>Heterotrichea</taxon>
        <taxon>Heterotrichida</taxon>
        <taxon>Stentoridae</taxon>
        <taxon>Stentor</taxon>
    </lineage>
</organism>
<dbReference type="GO" id="GO:0005096">
    <property type="term" value="F:GTPase activator activity"/>
    <property type="evidence" value="ECO:0007669"/>
    <property type="project" value="TreeGrafter"/>
</dbReference>
<dbReference type="InterPro" id="IPR050302">
    <property type="entry name" value="Rab_GAP_TBC_domain"/>
</dbReference>
<dbReference type="Gene3D" id="1.10.8.270">
    <property type="entry name" value="putative rabgap domain of human tbc1 domain family member 14 like domains"/>
    <property type="match status" value="1"/>
</dbReference>
<dbReference type="InterPro" id="IPR035969">
    <property type="entry name" value="Rab-GAP_TBC_sf"/>
</dbReference>
<protein>
    <recommendedName>
        <fullName evidence="1">Rab-GAP TBC domain-containing protein</fullName>
    </recommendedName>
</protein>
<dbReference type="PANTHER" id="PTHR47219:SF9">
    <property type="entry name" value="GTPASE ACTIVATING PROTEIN AND CENTROSOME-ASSOCIATED, ISOFORM B"/>
    <property type="match status" value="1"/>
</dbReference>
<dbReference type="Gene3D" id="1.10.472.80">
    <property type="entry name" value="Ypt/Rab-GAP domain of gyp1p, domain 3"/>
    <property type="match status" value="1"/>
</dbReference>
<dbReference type="InterPro" id="IPR000195">
    <property type="entry name" value="Rab-GAP-TBC_dom"/>
</dbReference>
<dbReference type="SUPFAM" id="SSF103657">
    <property type="entry name" value="BAR/IMD domain-like"/>
    <property type="match status" value="1"/>
</dbReference>
<keyword evidence="3" id="KW-1185">Reference proteome</keyword>
<accession>A0A1R2D402</accession>
<dbReference type="InterPro" id="IPR027267">
    <property type="entry name" value="AH/BAR_dom_sf"/>
</dbReference>
<dbReference type="Proteomes" id="UP000187209">
    <property type="component" value="Unassembled WGS sequence"/>
</dbReference>
<evidence type="ECO:0000313" key="2">
    <source>
        <dbReference type="EMBL" id="OMJ95995.1"/>
    </source>
</evidence>
<comment type="caution">
    <text evidence="2">The sequence shown here is derived from an EMBL/GenBank/DDBJ whole genome shotgun (WGS) entry which is preliminary data.</text>
</comment>
<evidence type="ECO:0000259" key="1">
    <source>
        <dbReference type="PROSITE" id="PS50086"/>
    </source>
</evidence>
<evidence type="ECO:0000313" key="3">
    <source>
        <dbReference type="Proteomes" id="UP000187209"/>
    </source>
</evidence>
<proteinExistence type="predicted"/>
<dbReference type="Pfam" id="PF00566">
    <property type="entry name" value="RabGAP-TBC"/>
    <property type="match status" value="1"/>
</dbReference>
<dbReference type="GO" id="GO:0031267">
    <property type="term" value="F:small GTPase binding"/>
    <property type="evidence" value="ECO:0007669"/>
    <property type="project" value="TreeGrafter"/>
</dbReference>
<dbReference type="SUPFAM" id="SSF47923">
    <property type="entry name" value="Ypt/Rab-GAP domain of gyp1p"/>
    <property type="match status" value="2"/>
</dbReference>
<name>A0A1R2D402_9CILI</name>